<feature type="chain" id="PRO_5034076207" evidence="1">
    <location>
        <begin position="17"/>
        <end position="99"/>
    </location>
</feature>
<evidence type="ECO:0000256" key="1">
    <source>
        <dbReference type="SAM" id="SignalP"/>
    </source>
</evidence>
<dbReference type="EMBL" id="HBUF01299461">
    <property type="protein sequence ID" value="CAG6690785.1"/>
    <property type="molecule type" value="Transcribed_RNA"/>
</dbReference>
<protein>
    <submittedName>
        <fullName evidence="2">Uncharacterized protein</fullName>
    </submittedName>
</protein>
<name>A0A8D8XDN4_9HEMI</name>
<evidence type="ECO:0000313" key="2">
    <source>
        <dbReference type="EMBL" id="CAG6690785.1"/>
    </source>
</evidence>
<accession>A0A8D8XDN4</accession>
<proteinExistence type="predicted"/>
<organism evidence="2">
    <name type="scientific">Cacopsylla melanoneura</name>
    <dbReference type="NCBI Taxonomy" id="428564"/>
    <lineage>
        <taxon>Eukaryota</taxon>
        <taxon>Metazoa</taxon>
        <taxon>Ecdysozoa</taxon>
        <taxon>Arthropoda</taxon>
        <taxon>Hexapoda</taxon>
        <taxon>Insecta</taxon>
        <taxon>Pterygota</taxon>
        <taxon>Neoptera</taxon>
        <taxon>Paraneoptera</taxon>
        <taxon>Hemiptera</taxon>
        <taxon>Sternorrhyncha</taxon>
        <taxon>Psylloidea</taxon>
        <taxon>Psyllidae</taxon>
        <taxon>Psyllinae</taxon>
        <taxon>Cacopsylla</taxon>
    </lineage>
</organism>
<sequence length="99" mass="11436">MIYKILFLHIKSLILIAPFYKPVIPTNSGQNGRDPYIYYDTLLCSDCPVFLSCFHQICNFNPLLCFSLSLSLYTLNTLHSCYLTQIKNRCISAVFPFNK</sequence>
<reference evidence="2" key="1">
    <citation type="submission" date="2021-05" db="EMBL/GenBank/DDBJ databases">
        <authorList>
            <person name="Alioto T."/>
            <person name="Alioto T."/>
            <person name="Gomez Garrido J."/>
        </authorList>
    </citation>
    <scope>NUCLEOTIDE SEQUENCE</scope>
</reference>
<keyword evidence="1" id="KW-0732">Signal</keyword>
<feature type="signal peptide" evidence="1">
    <location>
        <begin position="1"/>
        <end position="16"/>
    </location>
</feature>
<dbReference type="AlphaFoldDB" id="A0A8D8XDN4"/>